<evidence type="ECO:0000256" key="7">
    <source>
        <dbReference type="ARBA" id="ARBA00022884"/>
    </source>
</evidence>
<dbReference type="GO" id="GO:0008033">
    <property type="term" value="P:tRNA processing"/>
    <property type="evidence" value="ECO:0007669"/>
    <property type="project" value="UniProtKB-KW"/>
</dbReference>
<dbReference type="Gene3D" id="3.30.460.10">
    <property type="entry name" value="Beta Polymerase, domain 2"/>
    <property type="match status" value="1"/>
</dbReference>
<organism evidence="10">
    <name type="scientific">marine sediment metagenome</name>
    <dbReference type="NCBI Taxonomy" id="412755"/>
    <lineage>
        <taxon>unclassified sequences</taxon>
        <taxon>metagenomes</taxon>
        <taxon>ecological metagenomes</taxon>
    </lineage>
</organism>
<dbReference type="GO" id="GO:0003723">
    <property type="term" value="F:RNA binding"/>
    <property type="evidence" value="ECO:0007669"/>
    <property type="project" value="UniProtKB-KW"/>
</dbReference>
<evidence type="ECO:0000256" key="4">
    <source>
        <dbReference type="ARBA" id="ARBA00022723"/>
    </source>
</evidence>
<keyword evidence="7" id="KW-0694">RNA-binding</keyword>
<comment type="caution">
    <text evidence="10">The sequence shown here is derived from an EMBL/GenBank/DDBJ whole genome shotgun (WGS) entry which is preliminary data.</text>
</comment>
<evidence type="ECO:0000256" key="6">
    <source>
        <dbReference type="ARBA" id="ARBA00022842"/>
    </source>
</evidence>
<dbReference type="Gene3D" id="3.40.1440.60">
    <property type="entry name" value="PriA, 3(prime) DNA-binding domain"/>
    <property type="match status" value="1"/>
</dbReference>
<dbReference type="InterPro" id="IPR050124">
    <property type="entry name" value="tRNA_CCA-adding_enzyme"/>
</dbReference>
<evidence type="ECO:0000256" key="3">
    <source>
        <dbReference type="ARBA" id="ARBA00022695"/>
    </source>
</evidence>
<evidence type="ECO:0000256" key="2">
    <source>
        <dbReference type="ARBA" id="ARBA00022694"/>
    </source>
</evidence>
<evidence type="ECO:0000259" key="8">
    <source>
        <dbReference type="Pfam" id="PF01743"/>
    </source>
</evidence>
<keyword evidence="5" id="KW-0547">Nucleotide-binding</keyword>
<dbReference type="EMBL" id="BARU01006127">
    <property type="protein sequence ID" value="GAH45340.1"/>
    <property type="molecule type" value="Genomic_DNA"/>
</dbReference>
<dbReference type="GO" id="GO:0016779">
    <property type="term" value="F:nucleotidyltransferase activity"/>
    <property type="evidence" value="ECO:0007669"/>
    <property type="project" value="UniProtKB-KW"/>
</dbReference>
<keyword evidence="1" id="KW-0808">Transferase</keyword>
<dbReference type="AlphaFoldDB" id="X1GKF9"/>
<dbReference type="SUPFAM" id="SSF81301">
    <property type="entry name" value="Nucleotidyltransferase"/>
    <property type="match status" value="1"/>
</dbReference>
<feature type="domain" description="Poly A polymerase head" evidence="8">
    <location>
        <begin position="51"/>
        <end position="150"/>
    </location>
</feature>
<evidence type="ECO:0000259" key="9">
    <source>
        <dbReference type="Pfam" id="PF17764"/>
    </source>
</evidence>
<dbReference type="InterPro" id="IPR042115">
    <property type="entry name" value="PriA_3primeBD_sf"/>
</dbReference>
<feature type="domain" description="Primosomal protein N' 3' DNA-binding" evidence="9">
    <location>
        <begin position="158"/>
        <end position="223"/>
    </location>
</feature>
<dbReference type="PANTHER" id="PTHR47545">
    <property type="entry name" value="MULTIFUNCTIONAL CCA PROTEIN"/>
    <property type="match status" value="1"/>
</dbReference>
<keyword evidence="3" id="KW-0548">Nucleotidyltransferase</keyword>
<name>X1GKF9_9ZZZZ</name>
<keyword evidence="6" id="KW-0460">Magnesium</keyword>
<dbReference type="InterPro" id="IPR041222">
    <property type="entry name" value="PriA_3primeBD"/>
</dbReference>
<dbReference type="InterPro" id="IPR043519">
    <property type="entry name" value="NT_sf"/>
</dbReference>
<evidence type="ECO:0000256" key="1">
    <source>
        <dbReference type="ARBA" id="ARBA00022679"/>
    </source>
</evidence>
<proteinExistence type="predicted"/>
<dbReference type="GO" id="GO:0003677">
    <property type="term" value="F:DNA binding"/>
    <property type="evidence" value="ECO:0007669"/>
    <property type="project" value="InterPro"/>
</dbReference>
<dbReference type="GO" id="GO:0046872">
    <property type="term" value="F:metal ion binding"/>
    <property type="evidence" value="ECO:0007669"/>
    <property type="project" value="UniProtKB-KW"/>
</dbReference>
<protein>
    <recommendedName>
        <fullName evidence="11">Poly A polymerase head domain-containing protein</fullName>
    </recommendedName>
</protein>
<dbReference type="GO" id="GO:0000166">
    <property type="term" value="F:nucleotide binding"/>
    <property type="evidence" value="ECO:0007669"/>
    <property type="project" value="UniProtKB-KW"/>
</dbReference>
<gene>
    <name evidence="10" type="ORF">S03H2_12031</name>
</gene>
<dbReference type="Pfam" id="PF17764">
    <property type="entry name" value="PriA_3primeBD"/>
    <property type="match status" value="1"/>
</dbReference>
<keyword evidence="4" id="KW-0479">Metal-binding</keyword>
<dbReference type="Pfam" id="PF01743">
    <property type="entry name" value="PolyA_pol"/>
    <property type="match status" value="1"/>
</dbReference>
<dbReference type="PANTHER" id="PTHR47545:SF2">
    <property type="entry name" value="CC-ADDING TRNA NUCLEOTIDYLTRANSFERASE"/>
    <property type="match status" value="1"/>
</dbReference>
<accession>X1GKF9</accession>
<dbReference type="InterPro" id="IPR002646">
    <property type="entry name" value="PolA_pol_head_dom"/>
</dbReference>
<reference evidence="10" key="1">
    <citation type="journal article" date="2014" name="Front. Microbiol.">
        <title>High frequency of phylogenetically diverse reductive dehalogenase-homologous genes in deep subseafloor sedimentary metagenomes.</title>
        <authorList>
            <person name="Kawai M."/>
            <person name="Futagami T."/>
            <person name="Toyoda A."/>
            <person name="Takaki Y."/>
            <person name="Nishi S."/>
            <person name="Hori S."/>
            <person name="Arai W."/>
            <person name="Tsubouchi T."/>
            <person name="Morono Y."/>
            <person name="Uchiyama I."/>
            <person name="Ito T."/>
            <person name="Fujiyama A."/>
            <person name="Inagaki F."/>
            <person name="Takami H."/>
        </authorList>
    </citation>
    <scope>NUCLEOTIDE SEQUENCE</scope>
    <source>
        <strain evidence="10">Expedition CK06-06</strain>
    </source>
</reference>
<evidence type="ECO:0000313" key="10">
    <source>
        <dbReference type="EMBL" id="GAH45340.1"/>
    </source>
</evidence>
<sequence>MQFLAEIKSVRDEMNIAEKAANGFFGRLIEPRVLLLLARVSNFLAGQNIQAYVVGGFIRDGLLGRATADIDIAVAGDSLEIAPGVATALGGKYVLLDEVNRIGRVILASKEASATSQQWELDFSSLRGSIEQDLAQRDFTIDAMAIELNQLAKGHPDIPVARRQAFSYAIPSDLIIEVGQAVWVPFGDKQLQGIVLELTDNPSVAETRDIAGIIEPRPLLSHSNANITWPKLS</sequence>
<keyword evidence="2" id="KW-0819">tRNA processing</keyword>
<evidence type="ECO:0000256" key="5">
    <source>
        <dbReference type="ARBA" id="ARBA00022741"/>
    </source>
</evidence>
<evidence type="ECO:0008006" key="11">
    <source>
        <dbReference type="Google" id="ProtNLM"/>
    </source>
</evidence>